<dbReference type="GO" id="GO:0015483">
    <property type="term" value="F:long-chain fatty acid transporting porin activity"/>
    <property type="evidence" value="ECO:0007669"/>
    <property type="project" value="TreeGrafter"/>
</dbReference>
<dbReference type="RefSeq" id="WP_022321506.1">
    <property type="nucleotide sequence ID" value="NZ_BAABZJ010000001.1"/>
</dbReference>
<accession>A0A9Q4RBP5</accession>
<dbReference type="Gene3D" id="2.40.160.60">
    <property type="entry name" value="Outer membrane protein transport protein (OMPP1/FadL/TodX)"/>
    <property type="match status" value="2"/>
</dbReference>
<dbReference type="Pfam" id="PF03349">
    <property type="entry name" value="Toluene_X"/>
    <property type="match status" value="1"/>
</dbReference>
<evidence type="ECO:0000256" key="5">
    <source>
        <dbReference type="ARBA" id="ARBA00022729"/>
    </source>
</evidence>
<evidence type="ECO:0000256" key="2">
    <source>
        <dbReference type="ARBA" id="ARBA00008163"/>
    </source>
</evidence>
<evidence type="ECO:0000256" key="8">
    <source>
        <dbReference type="SAM" id="SignalP"/>
    </source>
</evidence>
<dbReference type="EMBL" id="WNCN01000030">
    <property type="protein sequence ID" value="MTU41109.1"/>
    <property type="molecule type" value="Genomic_DNA"/>
</dbReference>
<evidence type="ECO:0000313" key="9">
    <source>
        <dbReference type="EMBL" id="MTU41109.1"/>
    </source>
</evidence>
<evidence type="ECO:0000256" key="6">
    <source>
        <dbReference type="ARBA" id="ARBA00023136"/>
    </source>
</evidence>
<comment type="subcellular location">
    <subcellularLocation>
        <location evidence="1">Cell outer membrane</location>
        <topology evidence="1">Multi-pass membrane protein</topology>
    </subcellularLocation>
</comment>
<keyword evidence="11" id="KW-1185">Reference proteome</keyword>
<sequence length="564" mass="62764">MNRIACLLVSASLLSSGVVFAQGELDAYRYSQTELNGTARYLGMGGAFGALGGDISSMSSNPAGLGIYRSSEIVTTLSLSSIKAKSDWGGSKVDANKTKFNFDNIAYVGYFPTGNDEGLIGWNVGFSYNRVKNFNRNYRLRGTQNYSLADYAAAKASYAGTDRNSGEWFGIPENEMPPFGVVNNESDLVYDKLGAYNGGWLSGLAYQSGMIGANQANVNDTYYHSAFAEWDQNNQNWYSDSRPDDVGLDVSESGAIDQYDFSFATNISNRVFIGATIAVTDLNYRMSSSYFENYLYTDNSMDYLDWGNTLRVDGTGYSFNLGVIVRPADYLRLGVAYNSPIWYKMTDSYWGYADTHNENYPEDPDVSGETPASPYPYTNYKLRTADKWIFSVAGIIGQTALISLDYELGNYKYMKLSDPYGYEHYEALNHDLIQKDFGLAHTLKLGAEVKITPQFAVRAGANWRTSPMKKEFREGAFEVFPAGTVAHYTLDKGTISYSVGLGYRFTPNFYMDLACVYRQYKEDAYTFSKVIIEDNNGLHTLVDSEAIGLKTNTTQVALTLGYKF</sequence>
<evidence type="ECO:0000256" key="7">
    <source>
        <dbReference type="ARBA" id="ARBA00023237"/>
    </source>
</evidence>
<organism evidence="10 12">
    <name type="scientific">Parabacteroides merdae</name>
    <dbReference type="NCBI Taxonomy" id="46503"/>
    <lineage>
        <taxon>Bacteria</taxon>
        <taxon>Pseudomonadati</taxon>
        <taxon>Bacteroidota</taxon>
        <taxon>Bacteroidia</taxon>
        <taxon>Bacteroidales</taxon>
        <taxon>Tannerellaceae</taxon>
        <taxon>Parabacteroides</taxon>
    </lineage>
</organism>
<dbReference type="GO" id="GO:0009279">
    <property type="term" value="C:cell outer membrane"/>
    <property type="evidence" value="ECO:0007669"/>
    <property type="project" value="UniProtKB-SubCell"/>
</dbReference>
<dbReference type="PANTHER" id="PTHR35093:SF8">
    <property type="entry name" value="OUTER MEMBRANE PROTEIN NMB0088-RELATED"/>
    <property type="match status" value="1"/>
</dbReference>
<keyword evidence="3" id="KW-1134">Transmembrane beta strand</keyword>
<dbReference type="PANTHER" id="PTHR35093">
    <property type="entry name" value="OUTER MEMBRANE PROTEIN NMB0088-RELATED"/>
    <property type="match status" value="1"/>
</dbReference>
<dbReference type="SUPFAM" id="SSF56935">
    <property type="entry name" value="Porins"/>
    <property type="match status" value="1"/>
</dbReference>
<dbReference type="EMBL" id="WNDD01000002">
    <property type="protein sequence ID" value="MTV00667.1"/>
    <property type="molecule type" value="Genomic_DNA"/>
</dbReference>
<evidence type="ECO:0000313" key="11">
    <source>
        <dbReference type="Proteomes" id="UP000434916"/>
    </source>
</evidence>
<dbReference type="Proteomes" id="UP000482671">
    <property type="component" value="Unassembled WGS sequence"/>
</dbReference>
<gene>
    <name evidence="9" type="ORF">GMD82_17010</name>
    <name evidence="10" type="ORF">GME02_03105</name>
</gene>
<keyword evidence="5 8" id="KW-0732">Signal</keyword>
<reference evidence="11 12" key="1">
    <citation type="journal article" date="2019" name="Nat. Med.">
        <title>A library of human gut bacterial isolates paired with longitudinal multiomics data enables mechanistic microbiome research.</title>
        <authorList>
            <person name="Poyet M."/>
            <person name="Groussin M."/>
            <person name="Gibbons S.M."/>
            <person name="Avila-Pacheco J."/>
            <person name="Jiang X."/>
            <person name="Kearney S.M."/>
            <person name="Perrotta A.R."/>
            <person name="Berdy B."/>
            <person name="Zhao S."/>
            <person name="Lieberman T.D."/>
            <person name="Swanson P.K."/>
            <person name="Smith M."/>
            <person name="Roesemann S."/>
            <person name="Alexander J.E."/>
            <person name="Rich S.A."/>
            <person name="Livny J."/>
            <person name="Vlamakis H."/>
            <person name="Clish C."/>
            <person name="Bullock K."/>
            <person name="Deik A."/>
            <person name="Scott J."/>
            <person name="Pierce K.A."/>
            <person name="Xavier R.J."/>
            <person name="Alm E.J."/>
        </authorList>
    </citation>
    <scope>NUCLEOTIDE SEQUENCE [LARGE SCALE GENOMIC DNA]</scope>
    <source>
        <strain evidence="10 12">BIOML-A11</strain>
        <strain evidence="9 11">BIOML-A29</strain>
    </source>
</reference>
<evidence type="ECO:0000313" key="12">
    <source>
        <dbReference type="Proteomes" id="UP000482671"/>
    </source>
</evidence>
<feature type="chain" id="PRO_5040118755" description="Outer membrane protein transport protein (OMPP1/FadL/TodX)" evidence="8">
    <location>
        <begin position="22"/>
        <end position="564"/>
    </location>
</feature>
<evidence type="ECO:0000256" key="4">
    <source>
        <dbReference type="ARBA" id="ARBA00022692"/>
    </source>
</evidence>
<keyword evidence="7" id="KW-0998">Cell outer membrane</keyword>
<keyword evidence="4" id="KW-0812">Transmembrane</keyword>
<name>A0A9Q4RBP5_9BACT</name>
<protein>
    <recommendedName>
        <fullName evidence="13">Outer membrane protein transport protein (OMPP1/FadL/TodX)</fullName>
    </recommendedName>
</protein>
<evidence type="ECO:0000256" key="3">
    <source>
        <dbReference type="ARBA" id="ARBA00022452"/>
    </source>
</evidence>
<evidence type="ECO:0008006" key="13">
    <source>
        <dbReference type="Google" id="ProtNLM"/>
    </source>
</evidence>
<dbReference type="InterPro" id="IPR005017">
    <property type="entry name" value="OMPP1/FadL/TodX"/>
</dbReference>
<proteinExistence type="inferred from homology"/>
<keyword evidence="6" id="KW-0472">Membrane</keyword>
<comment type="similarity">
    <text evidence="2">Belongs to the OmpP1/FadL family.</text>
</comment>
<feature type="signal peptide" evidence="8">
    <location>
        <begin position="1"/>
        <end position="21"/>
    </location>
</feature>
<dbReference type="Proteomes" id="UP000434916">
    <property type="component" value="Unassembled WGS sequence"/>
</dbReference>
<dbReference type="AlphaFoldDB" id="A0A9Q4RBP5"/>
<comment type="caution">
    <text evidence="10">The sequence shown here is derived from an EMBL/GenBank/DDBJ whole genome shotgun (WGS) entry which is preliminary data.</text>
</comment>
<evidence type="ECO:0000256" key="1">
    <source>
        <dbReference type="ARBA" id="ARBA00004571"/>
    </source>
</evidence>
<evidence type="ECO:0000313" key="10">
    <source>
        <dbReference type="EMBL" id="MTV00667.1"/>
    </source>
</evidence>